<name>W4R0I7_HALA3</name>
<comment type="caution">
    <text evidence="2">The sequence shown here is derived from an EMBL/GenBank/DDBJ whole genome shotgun (WGS) entry which is preliminary data.</text>
</comment>
<feature type="signal peptide" evidence="1">
    <location>
        <begin position="1"/>
        <end position="18"/>
    </location>
</feature>
<sequence length="161" mass="18442">MRKLLFFLTMLFILSACNPTNEVLPEGKPNDFAFSLKYGVTSANEINTYENTYTKDLVVDGTATTDMILSNEEMEVIYEKFRNADVLRLPADEGGSTCMQPYNKYELSMTINGEDHNLKWDTSCESSALNKWEETMHFINKEIIYPKDEYKSLPEPTGGYD</sequence>
<dbReference type="eggNOG" id="ENOG5033552">
    <property type="taxonomic scope" value="Bacteria"/>
</dbReference>
<evidence type="ECO:0000313" key="2">
    <source>
        <dbReference type="EMBL" id="GAE37682.1"/>
    </source>
</evidence>
<accession>W4R0I7</accession>
<dbReference type="AlphaFoldDB" id="W4R0I7"/>
<dbReference type="OrthoDB" id="1954789at2"/>
<keyword evidence="1" id="KW-0732">Signal</keyword>
<proteinExistence type="predicted"/>
<organism evidence="2 3">
    <name type="scientific">Halalkalibacter akibai (strain ATCC 43226 / DSM 21942 / CIP 109018 / JCM 9157 / 1139)</name>
    <name type="common">Bacillus akibai</name>
    <dbReference type="NCBI Taxonomy" id="1236973"/>
    <lineage>
        <taxon>Bacteria</taxon>
        <taxon>Bacillati</taxon>
        <taxon>Bacillota</taxon>
        <taxon>Bacilli</taxon>
        <taxon>Bacillales</taxon>
        <taxon>Bacillaceae</taxon>
        <taxon>Halalkalibacter</taxon>
    </lineage>
</organism>
<feature type="chain" id="PRO_5039617449" evidence="1">
    <location>
        <begin position="19"/>
        <end position="161"/>
    </location>
</feature>
<evidence type="ECO:0000313" key="3">
    <source>
        <dbReference type="Proteomes" id="UP000018896"/>
    </source>
</evidence>
<reference evidence="2 3" key="1">
    <citation type="journal article" date="2014" name="Genome Announc.">
        <title>Draft Genome Sequences of Three Alkaliphilic Bacillus Strains, Bacillus wakoensis JCM 9140T, Bacillus akibai JCM 9157T, and Bacillus hemicellulosilyticus JCM 9152T.</title>
        <authorList>
            <person name="Yuki M."/>
            <person name="Oshima K."/>
            <person name="Suda W."/>
            <person name="Oshida Y."/>
            <person name="Kitamura K."/>
            <person name="Iida T."/>
            <person name="Hattori M."/>
            <person name="Ohkuma M."/>
        </authorList>
    </citation>
    <scope>NUCLEOTIDE SEQUENCE [LARGE SCALE GENOMIC DNA]</scope>
    <source>
        <strain evidence="2 3">JCM 9157</strain>
    </source>
</reference>
<gene>
    <name evidence="2" type="ORF">JCM9157_5001</name>
</gene>
<dbReference type="Proteomes" id="UP000018896">
    <property type="component" value="Unassembled WGS sequence"/>
</dbReference>
<dbReference type="RefSeq" id="WP_035668767.1">
    <property type="nucleotide sequence ID" value="NZ_BAUV01000105.1"/>
</dbReference>
<protein>
    <submittedName>
        <fullName evidence="2">Hypothetical membrane protein</fullName>
    </submittedName>
</protein>
<dbReference type="EMBL" id="BAUV01000105">
    <property type="protein sequence ID" value="GAE37682.1"/>
    <property type="molecule type" value="Genomic_DNA"/>
</dbReference>
<keyword evidence="3" id="KW-1185">Reference proteome</keyword>
<evidence type="ECO:0000256" key="1">
    <source>
        <dbReference type="SAM" id="SignalP"/>
    </source>
</evidence>
<dbReference type="PROSITE" id="PS51257">
    <property type="entry name" value="PROKAR_LIPOPROTEIN"/>
    <property type="match status" value="1"/>
</dbReference>